<keyword evidence="2" id="KW-1185">Reference proteome</keyword>
<proteinExistence type="predicted"/>
<protein>
    <recommendedName>
        <fullName evidence="3">Bacteriocin immunity protein</fullName>
    </recommendedName>
</protein>
<accession>A0ABS2FP93</accession>
<organism evidence="1 2">
    <name type="scientific">Faecalicoccus acidiformans</name>
    <dbReference type="NCBI Taxonomy" id="915173"/>
    <lineage>
        <taxon>Bacteria</taxon>
        <taxon>Bacillati</taxon>
        <taxon>Bacillota</taxon>
        <taxon>Erysipelotrichia</taxon>
        <taxon>Erysipelotrichales</taxon>
        <taxon>Erysipelotrichaceae</taxon>
        <taxon>Faecalicoccus</taxon>
    </lineage>
</organism>
<gene>
    <name evidence="1" type="ORF">H5982_07030</name>
</gene>
<sequence length="78" mass="9201">MDNLDIKQEAQMMFDILLDKKADYIDFLLEKTENCTGENKAVCYTLVAQQYANISDKDSKRKYQTLAKNVLKWRFKIT</sequence>
<name>A0ABS2FP93_9FIRM</name>
<evidence type="ECO:0008006" key="3">
    <source>
        <dbReference type="Google" id="ProtNLM"/>
    </source>
</evidence>
<comment type="caution">
    <text evidence="1">The sequence shown here is derived from an EMBL/GenBank/DDBJ whole genome shotgun (WGS) entry which is preliminary data.</text>
</comment>
<dbReference type="EMBL" id="JACJLU010000009">
    <property type="protein sequence ID" value="MBM6831856.1"/>
    <property type="molecule type" value="Genomic_DNA"/>
</dbReference>
<evidence type="ECO:0000313" key="2">
    <source>
        <dbReference type="Proteomes" id="UP000775500"/>
    </source>
</evidence>
<dbReference type="RefSeq" id="WP_204686121.1">
    <property type="nucleotide sequence ID" value="NZ_JACJLU010000009.1"/>
</dbReference>
<evidence type="ECO:0000313" key="1">
    <source>
        <dbReference type="EMBL" id="MBM6831856.1"/>
    </source>
</evidence>
<reference evidence="1 2" key="1">
    <citation type="journal article" date="2021" name="Sci. Rep.">
        <title>The distribution of antibiotic resistance genes in chicken gut microbiota commensals.</title>
        <authorList>
            <person name="Juricova H."/>
            <person name="Matiasovicova J."/>
            <person name="Kubasova T."/>
            <person name="Cejkova D."/>
            <person name="Rychlik I."/>
        </authorList>
    </citation>
    <scope>NUCLEOTIDE SEQUENCE [LARGE SCALE GENOMIC DNA]</scope>
    <source>
        <strain evidence="1 2">An423</strain>
    </source>
</reference>
<dbReference type="Proteomes" id="UP000775500">
    <property type="component" value="Unassembled WGS sequence"/>
</dbReference>